<keyword evidence="2" id="KW-1133">Transmembrane helix</keyword>
<organism evidence="3 4">
    <name type="scientific">Ceratotherium simum simum</name>
    <name type="common">Southern white rhinoceros</name>
    <dbReference type="NCBI Taxonomy" id="73337"/>
    <lineage>
        <taxon>Eukaryota</taxon>
        <taxon>Metazoa</taxon>
        <taxon>Chordata</taxon>
        <taxon>Craniata</taxon>
        <taxon>Vertebrata</taxon>
        <taxon>Euteleostomi</taxon>
        <taxon>Mammalia</taxon>
        <taxon>Eutheria</taxon>
        <taxon>Laurasiatheria</taxon>
        <taxon>Perissodactyla</taxon>
        <taxon>Rhinocerotidae</taxon>
        <taxon>Ceratotherium</taxon>
    </lineage>
</organism>
<sequence>MNTSFLETSSVTSGPPVTMATSSLETSKGTSELSVTMTTISLKTPKGTSSSPSSAVKISTGTTSNTSAIANSGGLSNQGTNGTLLVAVLAALLVVIVLLILLVLWRRRQKQRTGILMLSRGGKCNGAVDAWAGPVQENDEEAMTATMRVSGGDKSSGVPEGEGSGRRPTLTTFFGRKKSHEGSLALEELKPGSASSLKGEEEPLVGSEDGAVEVPDSVDQK</sequence>
<feature type="region of interest" description="Disordered" evidence="1">
    <location>
        <begin position="148"/>
        <end position="221"/>
    </location>
</feature>
<keyword evidence="2" id="KW-0472">Membrane</keyword>
<protein>
    <submittedName>
        <fullName evidence="4">Leukosialin</fullName>
    </submittedName>
</protein>
<keyword evidence="3" id="KW-1185">Reference proteome</keyword>
<evidence type="ECO:0000313" key="3">
    <source>
        <dbReference type="Proteomes" id="UP000694910"/>
    </source>
</evidence>
<keyword evidence="2" id="KW-0812">Transmembrane</keyword>
<gene>
    <name evidence="4" type="primary">LOC101399942</name>
</gene>
<feature type="region of interest" description="Disordered" evidence="1">
    <location>
        <begin position="42"/>
        <end position="61"/>
    </location>
</feature>
<evidence type="ECO:0000256" key="2">
    <source>
        <dbReference type="SAM" id="Phobius"/>
    </source>
</evidence>
<evidence type="ECO:0000313" key="4">
    <source>
        <dbReference type="RefSeq" id="XP_004444165.2"/>
    </source>
</evidence>
<dbReference type="InterPro" id="IPR038829">
    <property type="entry name" value="Leukosialin"/>
</dbReference>
<name>A0ABM0IB10_CERSS</name>
<feature type="compositionally biased region" description="Low complexity" evidence="1">
    <location>
        <begin position="42"/>
        <end position="54"/>
    </location>
</feature>
<proteinExistence type="predicted"/>
<evidence type="ECO:0000256" key="1">
    <source>
        <dbReference type="SAM" id="MobiDB-lite"/>
    </source>
</evidence>
<feature type="region of interest" description="Disordered" evidence="1">
    <location>
        <begin position="1"/>
        <end position="29"/>
    </location>
</feature>
<dbReference type="Proteomes" id="UP000694910">
    <property type="component" value="Unplaced"/>
</dbReference>
<dbReference type="PANTHER" id="PTHR35265">
    <property type="entry name" value="LEUKOSIALIN"/>
    <property type="match status" value="1"/>
</dbReference>
<dbReference type="RefSeq" id="XP_004444165.2">
    <property type="nucleotide sequence ID" value="XM_004444108.2"/>
</dbReference>
<dbReference type="GeneID" id="101399942"/>
<reference evidence="4" key="1">
    <citation type="submission" date="2025-08" db="UniProtKB">
        <authorList>
            <consortium name="RefSeq"/>
        </authorList>
    </citation>
    <scope>IDENTIFICATION</scope>
</reference>
<feature type="transmembrane region" description="Helical" evidence="2">
    <location>
        <begin position="84"/>
        <end position="105"/>
    </location>
</feature>
<dbReference type="PANTHER" id="PTHR35265:SF1">
    <property type="entry name" value="LEUKOSIALIN"/>
    <property type="match status" value="1"/>
</dbReference>
<accession>A0ABM0IB10</accession>